<accession>A0A486UW99</accession>
<name>A0A486UW99_KLEPN</name>
<sequence length="361" mass="39697">MQRDTVGDSGHTELAHAVVDVVPGSVFVDRLRAGPQGQVGRREICGAAEEFRQQRAEGFDGVLRGFTAGDFRRVGLQLRDELVSFRVEVRRHLAFHTAGEFGCFLREGFGVGSELLIPRRFFRLAGFFGIPLGIDVRRDVKRRVFPAQRFAGQGDFGVAQRRAVGVVGTGFVRRTETDDGFAHQQGRFVGDRPCFFYRAFDGVSVVTVHAAHHVPAVGFKAFRGVVGEPAFNVAVDGDAVVIIERHQFTQFQGTGQGAHFVRNAFHHTAVAHEGVGVVVDDIVSRTVELRRQGFLGDSHPDRVSDTLAQRTGGGFHACGVADFRVTRSFGVQLAEVFQLFNRQIVASEVQQAVNQHRTMAI</sequence>
<gene>
    <name evidence="1" type="ORF">SAMEA4873560_03081</name>
</gene>
<evidence type="ECO:0000313" key="1">
    <source>
        <dbReference type="EMBL" id="VGM42801.1"/>
    </source>
</evidence>
<dbReference type="EMBL" id="CAAHDF010000006">
    <property type="protein sequence ID" value="VGM42801.1"/>
    <property type="molecule type" value="Genomic_DNA"/>
</dbReference>
<reference evidence="1" key="1">
    <citation type="submission" date="2019-03" db="EMBL/GenBank/DDBJ databases">
        <authorList>
            <consortium name="Pathogen Informatics"/>
        </authorList>
    </citation>
    <scope>NUCLEOTIDE SEQUENCE</scope>
    <source>
        <strain evidence="1">5012STDY7626359</strain>
    </source>
</reference>
<dbReference type="AlphaFoldDB" id="A0A486UW99"/>
<proteinExistence type="predicted"/>
<organism evidence="1">
    <name type="scientific">Klebsiella pneumoniae</name>
    <dbReference type="NCBI Taxonomy" id="573"/>
    <lineage>
        <taxon>Bacteria</taxon>
        <taxon>Pseudomonadati</taxon>
        <taxon>Pseudomonadota</taxon>
        <taxon>Gammaproteobacteria</taxon>
        <taxon>Enterobacterales</taxon>
        <taxon>Enterobacteriaceae</taxon>
        <taxon>Klebsiella/Raoultella group</taxon>
        <taxon>Klebsiella</taxon>
        <taxon>Klebsiella pneumoniae complex</taxon>
    </lineage>
</organism>
<protein>
    <submittedName>
        <fullName evidence="1">Uncharacterized protein</fullName>
    </submittedName>
</protein>